<name>A0A9N9I4N4_9GLOM</name>
<dbReference type="OrthoDB" id="2420343at2759"/>
<feature type="region of interest" description="Disordered" evidence="1">
    <location>
        <begin position="168"/>
        <end position="202"/>
    </location>
</feature>
<reference evidence="2" key="1">
    <citation type="submission" date="2021-06" db="EMBL/GenBank/DDBJ databases">
        <authorList>
            <person name="Kallberg Y."/>
            <person name="Tangrot J."/>
            <person name="Rosling A."/>
        </authorList>
    </citation>
    <scope>NUCLEOTIDE SEQUENCE</scope>
    <source>
        <strain evidence="2">MA453B</strain>
    </source>
</reference>
<evidence type="ECO:0000313" key="2">
    <source>
        <dbReference type="EMBL" id="CAG8719291.1"/>
    </source>
</evidence>
<comment type="caution">
    <text evidence="2">The sequence shown here is derived from an EMBL/GenBank/DDBJ whole genome shotgun (WGS) entry which is preliminary data.</text>
</comment>
<keyword evidence="3" id="KW-1185">Reference proteome</keyword>
<evidence type="ECO:0000256" key="1">
    <source>
        <dbReference type="SAM" id="MobiDB-lite"/>
    </source>
</evidence>
<organism evidence="2 3">
    <name type="scientific">Dentiscutata erythropus</name>
    <dbReference type="NCBI Taxonomy" id="1348616"/>
    <lineage>
        <taxon>Eukaryota</taxon>
        <taxon>Fungi</taxon>
        <taxon>Fungi incertae sedis</taxon>
        <taxon>Mucoromycota</taxon>
        <taxon>Glomeromycotina</taxon>
        <taxon>Glomeromycetes</taxon>
        <taxon>Diversisporales</taxon>
        <taxon>Gigasporaceae</taxon>
        <taxon>Dentiscutata</taxon>
    </lineage>
</organism>
<dbReference type="EMBL" id="CAJVPY010010488">
    <property type="protein sequence ID" value="CAG8719291.1"/>
    <property type="molecule type" value="Genomic_DNA"/>
</dbReference>
<proteinExistence type="predicted"/>
<sequence length="202" mass="23508">RHNVIGLQSFIASSISCLPPDVTMHGEYDRKVSKASSTSHFYVSTTGCLHKFFVEEPASNWCLEAFMNRFIDEETDLDFKQSKEFFLSNLTQIKNQKNIDNPIRLFCSNYIGWIETWKGQAVSNACCEFFQESKRLKTHLRQKHKHNEIAEECIFENAKYVAFNNTISQRTQRKTQTPPPQSPQSLMPIMPNKRIVKHEEVK</sequence>
<feature type="non-terminal residue" evidence="2">
    <location>
        <position position="1"/>
    </location>
</feature>
<protein>
    <submittedName>
        <fullName evidence="2">17274_t:CDS:1</fullName>
    </submittedName>
</protein>
<dbReference type="AlphaFoldDB" id="A0A9N9I4N4"/>
<evidence type="ECO:0000313" key="3">
    <source>
        <dbReference type="Proteomes" id="UP000789405"/>
    </source>
</evidence>
<gene>
    <name evidence="2" type="ORF">DERYTH_LOCUS14189</name>
</gene>
<dbReference type="Proteomes" id="UP000789405">
    <property type="component" value="Unassembled WGS sequence"/>
</dbReference>
<accession>A0A9N9I4N4</accession>